<evidence type="ECO:0000256" key="11">
    <source>
        <dbReference type="ARBA" id="ARBA00023224"/>
    </source>
</evidence>
<dbReference type="InterPro" id="IPR017981">
    <property type="entry name" value="GPCR_2-like_7TM"/>
</dbReference>
<evidence type="ECO:0000256" key="4">
    <source>
        <dbReference type="ARBA" id="ARBA00022729"/>
    </source>
</evidence>
<feature type="domain" description="SUEL-type lectin" evidence="15">
    <location>
        <begin position="42"/>
        <end position="135"/>
    </location>
</feature>
<dbReference type="PROSITE" id="PS50261">
    <property type="entry name" value="G_PROTEIN_RECEP_F2_4"/>
    <property type="match status" value="1"/>
</dbReference>
<dbReference type="GO" id="GO:0004930">
    <property type="term" value="F:G protein-coupled receptor activity"/>
    <property type="evidence" value="ECO:0007669"/>
    <property type="project" value="UniProtKB-KW"/>
</dbReference>
<evidence type="ECO:0000313" key="20">
    <source>
        <dbReference type="Proteomes" id="UP000663870"/>
    </source>
</evidence>
<keyword evidence="7 12" id="KW-0472">Membrane</keyword>
<evidence type="ECO:0000256" key="12">
    <source>
        <dbReference type="SAM" id="Phobius"/>
    </source>
</evidence>
<dbReference type="PROSITE" id="PS50221">
    <property type="entry name" value="GAIN_B"/>
    <property type="match status" value="1"/>
</dbReference>
<dbReference type="InterPro" id="IPR057244">
    <property type="entry name" value="GAIN_B"/>
</dbReference>
<keyword evidence="10" id="KW-0325">Glycoprotein</keyword>
<dbReference type="PANTHER" id="PTHR12011:SF347">
    <property type="entry name" value="FI21270P1-RELATED"/>
    <property type="match status" value="1"/>
</dbReference>
<dbReference type="Proteomes" id="UP000663854">
    <property type="component" value="Unassembled WGS sequence"/>
</dbReference>
<dbReference type="Pfam" id="PF02140">
    <property type="entry name" value="SUEL_Lectin"/>
    <property type="match status" value="1"/>
</dbReference>
<feature type="transmembrane region" description="Helical" evidence="12">
    <location>
        <begin position="889"/>
        <end position="908"/>
    </location>
</feature>
<evidence type="ECO:0000313" key="17">
    <source>
        <dbReference type="EMBL" id="CAF0740048.1"/>
    </source>
</evidence>
<feature type="transmembrane region" description="Helical" evidence="12">
    <location>
        <begin position="736"/>
        <end position="753"/>
    </location>
</feature>
<feature type="transmembrane region" description="Helical" evidence="12">
    <location>
        <begin position="691"/>
        <end position="716"/>
    </location>
</feature>
<dbReference type="Gene3D" id="4.10.1240.10">
    <property type="entry name" value="GPCR, family 2, extracellular hormone receptor domain"/>
    <property type="match status" value="1"/>
</dbReference>
<evidence type="ECO:0000256" key="2">
    <source>
        <dbReference type="ARBA" id="ARBA00007343"/>
    </source>
</evidence>
<dbReference type="Pfam" id="PF00002">
    <property type="entry name" value="7tm_2"/>
    <property type="match status" value="1"/>
</dbReference>
<dbReference type="GO" id="GO:0007166">
    <property type="term" value="P:cell surface receptor signaling pathway"/>
    <property type="evidence" value="ECO:0007669"/>
    <property type="project" value="InterPro"/>
</dbReference>
<dbReference type="EMBL" id="CAJNOL010000149">
    <property type="protein sequence ID" value="CAF0886727.1"/>
    <property type="molecule type" value="Genomic_DNA"/>
</dbReference>
<comment type="caution">
    <text evidence="17">The sequence shown here is derived from an EMBL/GenBank/DDBJ whole genome shotgun (WGS) entry which is preliminary data.</text>
</comment>
<evidence type="ECO:0000256" key="5">
    <source>
        <dbReference type="ARBA" id="ARBA00022989"/>
    </source>
</evidence>
<evidence type="ECO:0000256" key="9">
    <source>
        <dbReference type="ARBA" id="ARBA00023170"/>
    </source>
</evidence>
<evidence type="ECO:0000259" key="13">
    <source>
        <dbReference type="PROSITE" id="PS50221"/>
    </source>
</evidence>
<protein>
    <submittedName>
        <fullName evidence="17">Uncharacterized protein</fullName>
    </submittedName>
</protein>
<dbReference type="InterPro" id="IPR000203">
    <property type="entry name" value="GPS"/>
</dbReference>
<dbReference type="PROSITE" id="PS50227">
    <property type="entry name" value="G_PROTEIN_RECEP_F2_3"/>
    <property type="match status" value="1"/>
</dbReference>
<accession>A0A813NHV8</accession>
<keyword evidence="8" id="KW-1015">Disulfide bond</keyword>
<evidence type="ECO:0000256" key="10">
    <source>
        <dbReference type="ARBA" id="ARBA00023180"/>
    </source>
</evidence>
<keyword evidence="6" id="KW-0297">G-protein coupled receptor</keyword>
<feature type="domain" description="G-protein coupled receptors family 2 profile 2" evidence="16">
    <location>
        <begin position="691"/>
        <end position="937"/>
    </location>
</feature>
<keyword evidence="3 12" id="KW-0812">Transmembrane</keyword>
<dbReference type="Gene3D" id="1.20.1070.10">
    <property type="entry name" value="Rhodopsin 7-helix transmembrane proteins"/>
    <property type="match status" value="1"/>
</dbReference>
<dbReference type="EMBL" id="CAJNOH010000008">
    <property type="protein sequence ID" value="CAF0740048.1"/>
    <property type="molecule type" value="Genomic_DNA"/>
</dbReference>
<keyword evidence="5 12" id="KW-1133">Transmembrane helix</keyword>
<dbReference type="PROSITE" id="PS50228">
    <property type="entry name" value="SUEL_LECTIN"/>
    <property type="match status" value="1"/>
</dbReference>
<dbReference type="InterPro" id="IPR000922">
    <property type="entry name" value="Lectin_gal-bd_dom"/>
</dbReference>
<feature type="transmembrane region" description="Helical" evidence="12">
    <location>
        <begin position="914"/>
        <end position="936"/>
    </location>
</feature>
<dbReference type="GO" id="GO:0005886">
    <property type="term" value="C:plasma membrane"/>
    <property type="evidence" value="ECO:0007669"/>
    <property type="project" value="TreeGrafter"/>
</dbReference>
<dbReference type="Pfam" id="PF01825">
    <property type="entry name" value="GPS"/>
    <property type="match status" value="1"/>
</dbReference>
<dbReference type="InterPro" id="IPR046338">
    <property type="entry name" value="GAIN_dom_sf"/>
</dbReference>
<reference evidence="17" key="1">
    <citation type="submission" date="2021-02" db="EMBL/GenBank/DDBJ databases">
        <authorList>
            <person name="Nowell W R."/>
        </authorList>
    </citation>
    <scope>NUCLEOTIDE SEQUENCE</scope>
</reference>
<dbReference type="CDD" id="cd15040">
    <property type="entry name" value="7tmB2_Adhesion"/>
    <property type="match status" value="1"/>
</dbReference>
<feature type="domain" description="GAIN-B" evidence="13">
    <location>
        <begin position="547"/>
        <end position="686"/>
    </location>
</feature>
<feature type="transmembrane region" description="Helical" evidence="12">
    <location>
        <begin position="802"/>
        <end position="823"/>
    </location>
</feature>
<evidence type="ECO:0000256" key="3">
    <source>
        <dbReference type="ARBA" id="ARBA00022692"/>
    </source>
</evidence>
<keyword evidence="11" id="KW-0807">Transducer</keyword>
<dbReference type="PANTHER" id="PTHR12011">
    <property type="entry name" value="ADHESION G-PROTEIN COUPLED RECEPTOR"/>
    <property type="match status" value="1"/>
</dbReference>
<evidence type="ECO:0000313" key="18">
    <source>
        <dbReference type="EMBL" id="CAF0886727.1"/>
    </source>
</evidence>
<proteinExistence type="inferred from homology"/>
<dbReference type="InterPro" id="IPR001879">
    <property type="entry name" value="GPCR_2_extracellular_dom"/>
</dbReference>
<keyword evidence="20" id="KW-1185">Reference proteome</keyword>
<feature type="transmembrane region" description="Helical" evidence="12">
    <location>
        <begin position="843"/>
        <end position="869"/>
    </location>
</feature>
<comment type="subcellular location">
    <subcellularLocation>
        <location evidence="1">Membrane</location>
        <topology evidence="1">Multi-pass membrane protein</topology>
    </subcellularLocation>
</comment>
<dbReference type="GO" id="GO:0030246">
    <property type="term" value="F:carbohydrate binding"/>
    <property type="evidence" value="ECO:0007669"/>
    <property type="project" value="InterPro"/>
</dbReference>
<dbReference type="Proteomes" id="UP000663870">
    <property type="component" value="Unassembled WGS sequence"/>
</dbReference>
<evidence type="ECO:0000259" key="14">
    <source>
        <dbReference type="PROSITE" id="PS50227"/>
    </source>
</evidence>
<dbReference type="InterPro" id="IPR036445">
    <property type="entry name" value="GPCR_2_extracell_dom_sf"/>
</dbReference>
<comment type="similarity">
    <text evidence="2">Belongs to the G-protein coupled receptor 2 family. Adhesion G-protein coupled receptor (ADGR) subfamily.</text>
</comment>
<dbReference type="SMART" id="SM00303">
    <property type="entry name" value="GPS"/>
    <property type="match status" value="1"/>
</dbReference>
<evidence type="ECO:0000256" key="7">
    <source>
        <dbReference type="ARBA" id="ARBA00023136"/>
    </source>
</evidence>
<evidence type="ECO:0000256" key="1">
    <source>
        <dbReference type="ARBA" id="ARBA00004141"/>
    </source>
</evidence>
<dbReference type="PRINTS" id="PR00249">
    <property type="entry name" value="GPCRSECRETIN"/>
</dbReference>
<keyword evidence="9" id="KW-0675">Receptor</keyword>
<dbReference type="InterPro" id="IPR000832">
    <property type="entry name" value="GPCR_2_secretin-like"/>
</dbReference>
<evidence type="ECO:0000259" key="16">
    <source>
        <dbReference type="PROSITE" id="PS50261"/>
    </source>
</evidence>
<organism evidence="17 19">
    <name type="scientific">Rotaria sordida</name>
    <dbReference type="NCBI Taxonomy" id="392033"/>
    <lineage>
        <taxon>Eukaryota</taxon>
        <taxon>Metazoa</taxon>
        <taxon>Spiralia</taxon>
        <taxon>Gnathifera</taxon>
        <taxon>Rotifera</taxon>
        <taxon>Eurotatoria</taxon>
        <taxon>Bdelloidea</taxon>
        <taxon>Philodinida</taxon>
        <taxon>Philodinidae</taxon>
        <taxon>Rotaria</taxon>
    </lineage>
</organism>
<feature type="transmembrane region" description="Helical" evidence="12">
    <location>
        <begin position="765"/>
        <end position="790"/>
    </location>
</feature>
<evidence type="ECO:0000256" key="6">
    <source>
        <dbReference type="ARBA" id="ARBA00023040"/>
    </source>
</evidence>
<evidence type="ECO:0000256" key="8">
    <source>
        <dbReference type="ARBA" id="ARBA00023157"/>
    </source>
</evidence>
<feature type="domain" description="G-protein coupled receptors family 2 profile 1" evidence="14">
    <location>
        <begin position="155"/>
        <end position="241"/>
    </location>
</feature>
<keyword evidence="4" id="KW-0732">Signal</keyword>
<evidence type="ECO:0000259" key="15">
    <source>
        <dbReference type="PROSITE" id="PS50228"/>
    </source>
</evidence>
<dbReference type="InterPro" id="IPR043159">
    <property type="entry name" value="Lectin_gal-bd_sf"/>
</dbReference>
<gene>
    <name evidence="18" type="ORF">JXQ802_LOCUS8441</name>
    <name evidence="17" type="ORF">PYM288_LOCUS1494</name>
</gene>
<name>A0A813NHV8_9BILA</name>
<dbReference type="AlphaFoldDB" id="A0A813NHV8"/>
<sequence length="1093" mass="128780">MNECYYYLLLLNLFSNFQHSLSYENFEQDFSIHLPNITIQHLCENDVLYIKCSNINETIQIIRSMYGRTSQRICNNNLTYRFFDKTCANIEQSKYQTKLRCHEKSTCQVLIDNHLFTDPCGLNIPKHFEIHYRCVDKKQICSKLLFNCSRSNDLKCIEKIQEDFSCQCPSTICQYNNNQLIGFIKKFCPEENLQGFHWPKTLINKSQYLPCPSPCTGQVNRFCNFNSQWSITNYTNCECPIKQFDQLSTHRSANSYMFQCNFWLINRILPKDNACILSFTNWKEKSNDNSLNCLLSAFEQMKFQSCLLTKSFGIDFQNLAFEIYIPMKNESKFNLLSNIYLNQIIVDRTNIIHENFYMNLPMMIIDTKIRNSKNKSIILIEQGNYENLIQTANVTVIFNHRSFDFRYQCRAYHSTNFSLQVNTTNMFFACQLLCSNNSHVICQCPFFNPLMHYTLHIDTSRTENDLMIDNDLNGKCFEEKKILINENLNKIDRYLNHISSLNFAKKLFLFIDKIIDKENFFTNWNIIVRFINQIELLGFQLINLSNSFTSITNHIEFFIKSKQIQFENIDQSVIILIMNEINQNLEYQIIFFTISNININQLLNSQIVYFNLIPKTISIDYIQIIFRHLNQSNQIPVCVHLKNFPKDHVQWSTDGCQLLSTNLTHSICSCNQLSTFALFMNYQQKSNDNHLLFISKIGCIISIICLLLTIIILIIIRFHMNMVDDDLTIIRNTLHMNMLLCLIIVQILFLFGIDKTKHKFACQIISVLLDYFLLATFSWMFVDGIELLIALKHVFKIDRIRLMAYSIYSYGFPLLIVFLSIILSTKNKNSSSSYCWLSHDNAFIWTFATPFILIILVNFCFFIISIYYICKKINSTDQTNKIRFSLRNISTLSILFGLTWIIALFYLYDQTIFFAYIFTIFNSFHSLLIFIFYCLLQDYVQNSLGKFDFYKKHHASLFHHYIKRKSNGNQLNQKSIEHFSLPDNTSNSDYSSGHSFDINNKQILSNQTKNLNTNYTNNLSHQISFHNQYDRRSCLNNETSYLPSIPISLLTNRLSTFRYPLPSNEMVLSYEQNQQLLQKPQIHEDDHQYYEIG</sequence>
<dbReference type="FunFam" id="1.20.1070.10:FF:000058">
    <property type="entry name" value="Adhesion G protein-coupled receptor F5"/>
    <property type="match status" value="1"/>
</dbReference>
<evidence type="ECO:0000313" key="19">
    <source>
        <dbReference type="Proteomes" id="UP000663854"/>
    </source>
</evidence>
<dbReference type="Gene3D" id="2.60.120.740">
    <property type="match status" value="1"/>
</dbReference>
<dbReference type="Gene3D" id="2.60.220.50">
    <property type="match status" value="1"/>
</dbReference>